<sequence>MSQDLIRDAFEGRLNTWAKARTPALSVAWQNTKFTRPANAVYLRAYLLPAATISRDAAGDHRQYRGLFQVNVVLPIGSGSRSAEQIGAELDALFPVNLSMASGPLIVRVRTPVSEGQPSTGDTDHTVPISLGYDVQYYPT</sequence>
<dbReference type="OrthoDB" id="6049303at2"/>
<evidence type="ECO:0000313" key="2">
    <source>
        <dbReference type="Proteomes" id="UP000076825"/>
    </source>
</evidence>
<dbReference type="GeneID" id="56589652"/>
<dbReference type="InterPro" id="IPR025395">
    <property type="entry name" value="Phage_tail_terminator-like"/>
</dbReference>
<accession>A0A157QBC9</accession>
<organism evidence="1 2">
    <name type="scientific">Bordetella trematum</name>
    <dbReference type="NCBI Taxonomy" id="123899"/>
    <lineage>
        <taxon>Bacteria</taxon>
        <taxon>Pseudomonadati</taxon>
        <taxon>Pseudomonadota</taxon>
        <taxon>Betaproteobacteria</taxon>
        <taxon>Burkholderiales</taxon>
        <taxon>Alcaligenaceae</taxon>
        <taxon>Bordetella</taxon>
    </lineage>
</organism>
<dbReference type="AlphaFoldDB" id="A0A157QBC9"/>
<protein>
    <recommendedName>
        <fullName evidence="3">Phage protein</fullName>
    </recommendedName>
</protein>
<reference evidence="1 2" key="1">
    <citation type="submission" date="2016-04" db="EMBL/GenBank/DDBJ databases">
        <authorList>
            <consortium name="Pathogen Informatics"/>
        </authorList>
    </citation>
    <scope>NUCLEOTIDE SEQUENCE [LARGE SCALE GENOMIC DNA]</scope>
    <source>
        <strain evidence="1 2">H044680328</strain>
    </source>
</reference>
<dbReference type="Gene3D" id="3.30.2000.20">
    <property type="match status" value="1"/>
</dbReference>
<keyword evidence="2" id="KW-1185">Reference proteome</keyword>
<dbReference type="PATRIC" id="fig|123899.6.peg.3099"/>
<gene>
    <name evidence="1" type="ORF">SAMEA3906487_03105</name>
</gene>
<dbReference type="KEGG" id="btrm:SAMEA390648703105"/>
<dbReference type="STRING" id="123899.SAMEA3906487_03105"/>
<name>A0A157QBC9_9BORD</name>
<dbReference type="EMBL" id="LT546645">
    <property type="protein sequence ID" value="SAI72229.1"/>
    <property type="molecule type" value="Genomic_DNA"/>
</dbReference>
<dbReference type="Pfam" id="PF13554">
    <property type="entry name" value="Phage_tail_terminator_5"/>
    <property type="match status" value="1"/>
</dbReference>
<proteinExistence type="predicted"/>
<dbReference type="Proteomes" id="UP000076825">
    <property type="component" value="Chromosome 1"/>
</dbReference>
<dbReference type="RefSeq" id="WP_063492214.1">
    <property type="nucleotide sequence ID" value="NZ_CP016340.1"/>
</dbReference>
<evidence type="ECO:0008006" key="3">
    <source>
        <dbReference type="Google" id="ProtNLM"/>
    </source>
</evidence>
<evidence type="ECO:0000313" key="1">
    <source>
        <dbReference type="EMBL" id="SAI72229.1"/>
    </source>
</evidence>